<sequence>MSAQMKRFIAALAMVGTLFAVLLGIHAVQSVNKGASIVSSSTNEVAEEQKEDHAQNQEPPLSTKWMLDQMSQDESETVLFRAFEQAGGAPVRWEELPAGFADEFFEPGDIDAYQVASLDAGVGLLCGGDPQQQEKRVKALLTEKGWTAIESPSKGTMGSAWVKQGGQWQWAFVSAQQSGKTTCITVLFWRY</sequence>
<evidence type="ECO:0000256" key="1">
    <source>
        <dbReference type="SAM" id="MobiDB-lite"/>
    </source>
</evidence>
<organism evidence="2 3">
    <name type="scientific">Cryptobacterium curtum (strain ATCC 700683 / DSM 15641 / CCUG 43107 / 12-3)</name>
    <dbReference type="NCBI Taxonomy" id="469378"/>
    <lineage>
        <taxon>Bacteria</taxon>
        <taxon>Bacillati</taxon>
        <taxon>Actinomycetota</taxon>
        <taxon>Coriobacteriia</taxon>
        <taxon>Eggerthellales</taxon>
        <taxon>Eggerthellaceae</taxon>
        <taxon>Cryptobacterium</taxon>
    </lineage>
</organism>
<dbReference type="STRING" id="469378.Ccur_13080"/>
<dbReference type="AlphaFoldDB" id="C7ML39"/>
<protein>
    <submittedName>
        <fullName evidence="2">Uncharacterized protein</fullName>
    </submittedName>
</protein>
<name>C7ML39_CRYCD</name>
<gene>
    <name evidence="2" type="ordered locus">Ccur_13080</name>
</gene>
<feature type="region of interest" description="Disordered" evidence="1">
    <location>
        <begin position="42"/>
        <end position="61"/>
    </location>
</feature>
<dbReference type="EMBL" id="CP001682">
    <property type="protein sequence ID" value="ACU94986.1"/>
    <property type="molecule type" value="Genomic_DNA"/>
</dbReference>
<accession>C7ML39</accession>
<dbReference type="Proteomes" id="UP000000954">
    <property type="component" value="Chromosome"/>
</dbReference>
<evidence type="ECO:0000313" key="2">
    <source>
        <dbReference type="EMBL" id="ACU94986.1"/>
    </source>
</evidence>
<proteinExistence type="predicted"/>
<dbReference type="OrthoDB" id="3177747at2"/>
<keyword evidence="3" id="KW-1185">Reference proteome</keyword>
<reference evidence="2 3" key="1">
    <citation type="journal article" date="2009" name="Stand. Genomic Sci.">
        <title>Complete genome sequence of Cryptobacterium curtum type strain (12-3).</title>
        <authorList>
            <person name="Mavrommatis K."/>
            <person name="Pukall R."/>
            <person name="Rohde C."/>
            <person name="Chen F."/>
            <person name="Sims D."/>
            <person name="Brettin T."/>
            <person name="Kuske C."/>
            <person name="Detter J.C."/>
            <person name="Han C."/>
            <person name="Lapidus A."/>
            <person name="Copeland A."/>
            <person name="Glavina Del Rio T."/>
            <person name="Nolan M."/>
            <person name="Lucas S."/>
            <person name="Tice H."/>
            <person name="Cheng J.F."/>
            <person name="Bruce D."/>
            <person name="Goodwin L."/>
            <person name="Pitluck S."/>
            <person name="Ovchinnikova G."/>
            <person name="Pati A."/>
            <person name="Ivanova N."/>
            <person name="Chen A."/>
            <person name="Palaniappan K."/>
            <person name="Chain P."/>
            <person name="D'haeseleer P."/>
            <person name="Goker M."/>
            <person name="Bristow J."/>
            <person name="Eisen J.A."/>
            <person name="Markowitz V."/>
            <person name="Hugenholtz P."/>
            <person name="Rohde M."/>
            <person name="Klenk H.P."/>
            <person name="Kyrpides N.C."/>
        </authorList>
    </citation>
    <scope>NUCLEOTIDE SEQUENCE [LARGE SCALE GENOMIC DNA]</scope>
    <source>
        <strain evidence="3">ATCC 700683 / DSM 15641 / 12-3</strain>
    </source>
</reference>
<dbReference type="HOGENOM" id="CLU_1419363_0_0_11"/>
<dbReference type="KEGG" id="ccu:Ccur_13080"/>
<evidence type="ECO:0000313" key="3">
    <source>
        <dbReference type="Proteomes" id="UP000000954"/>
    </source>
</evidence>